<protein>
    <submittedName>
        <fullName evidence="3">DNA helicase</fullName>
    </submittedName>
</protein>
<reference evidence="3" key="2">
    <citation type="submission" date="2019-09" db="UniProtKB">
        <authorList>
            <consortium name="WormBaseParasite"/>
        </authorList>
    </citation>
    <scope>IDENTIFICATION</scope>
</reference>
<dbReference type="AlphaFoldDB" id="A0A183GXA8"/>
<reference evidence="1 2" key="1">
    <citation type="submission" date="2018-11" db="EMBL/GenBank/DDBJ databases">
        <authorList>
            <consortium name="Pathogen Informatics"/>
        </authorList>
    </citation>
    <scope>NUCLEOTIDE SEQUENCE [LARGE SCALE GENOMIC DNA]</scope>
</reference>
<dbReference type="Proteomes" id="UP000050761">
    <property type="component" value="Unassembled WGS sequence"/>
</dbReference>
<accession>A0A3P8FSV4</accession>
<proteinExistence type="predicted"/>
<evidence type="ECO:0000313" key="3">
    <source>
        <dbReference type="WBParaSite" id="HPBE_0002732801-mRNA-1"/>
    </source>
</evidence>
<accession>A0A183GXA8</accession>
<keyword evidence="2" id="KW-1185">Reference proteome</keyword>
<name>A0A183GXA8_HELPZ</name>
<gene>
    <name evidence="1" type="ORF">HPBE_LOCUS27327</name>
</gene>
<sequence>MDSRTIQFQENINRRVLLDWVRIVWLPNPRKKKYDSLLEELAHDILGQDGRNTLAVYNRKNGFNINICREKTLSLQDMDRLGLYLRKRIHDEVRVKRLNGPKVTLVKGMLRVGDVVPMKPTIAAIKLNLDMSSWNGVPLLEMLTVKEKEALEVN</sequence>
<dbReference type="WBParaSite" id="HPBE_0002732801-mRNA-1">
    <property type="protein sequence ID" value="HPBE_0002732801-mRNA-1"/>
    <property type="gene ID" value="HPBE_0002732801"/>
</dbReference>
<evidence type="ECO:0000313" key="2">
    <source>
        <dbReference type="Proteomes" id="UP000050761"/>
    </source>
</evidence>
<dbReference type="OrthoDB" id="5865824at2759"/>
<evidence type="ECO:0000313" key="1">
    <source>
        <dbReference type="EMBL" id="VDP62758.1"/>
    </source>
</evidence>
<dbReference type="EMBL" id="UZAH01043062">
    <property type="protein sequence ID" value="VDP62758.1"/>
    <property type="molecule type" value="Genomic_DNA"/>
</dbReference>
<organism evidence="2 3">
    <name type="scientific">Heligmosomoides polygyrus</name>
    <name type="common">Parasitic roundworm</name>
    <dbReference type="NCBI Taxonomy" id="6339"/>
    <lineage>
        <taxon>Eukaryota</taxon>
        <taxon>Metazoa</taxon>
        <taxon>Ecdysozoa</taxon>
        <taxon>Nematoda</taxon>
        <taxon>Chromadorea</taxon>
        <taxon>Rhabditida</taxon>
        <taxon>Rhabditina</taxon>
        <taxon>Rhabditomorpha</taxon>
        <taxon>Strongyloidea</taxon>
        <taxon>Heligmosomidae</taxon>
        <taxon>Heligmosomoides</taxon>
    </lineage>
</organism>